<gene>
    <name evidence="2" type="ORF">NX784_15455</name>
</gene>
<sequence length="78" mass="8485">MSFSATLFQTPVMALPFAHLLVLMVQLTLLGGLVMFFRPLLIGIARALMLVVRPRPTKDELAARRQRAAADAGVVASH</sequence>
<feature type="transmembrane region" description="Helical" evidence="1">
    <location>
        <begin position="20"/>
        <end position="45"/>
    </location>
</feature>
<dbReference type="RefSeq" id="WP_258817574.1">
    <property type="nucleotide sequence ID" value="NZ_JANUGW010000010.1"/>
</dbReference>
<keyword evidence="1" id="KW-0472">Membrane</keyword>
<reference evidence="2 3" key="1">
    <citation type="submission" date="2022-08" db="EMBL/GenBank/DDBJ databases">
        <title>Reclassification of Massilia species as members of the genera Telluria, Duganella, Pseudoduganella, Mokoshia gen. nov. and Zemynaea gen. nov. using orthogonal and non-orthogonal genome-based approaches.</title>
        <authorList>
            <person name="Bowman J.P."/>
        </authorList>
    </citation>
    <scope>NUCLEOTIDE SEQUENCE [LARGE SCALE GENOMIC DNA]</scope>
    <source>
        <strain evidence="2 3">JCM 31316</strain>
    </source>
</reference>
<keyword evidence="1" id="KW-1133">Transmembrane helix</keyword>
<evidence type="ECO:0000313" key="2">
    <source>
        <dbReference type="EMBL" id="MCS0582985.1"/>
    </source>
</evidence>
<organism evidence="2 3">
    <name type="scientific">Massilia pinisoli</name>
    <dbReference type="NCBI Taxonomy" id="1772194"/>
    <lineage>
        <taxon>Bacteria</taxon>
        <taxon>Pseudomonadati</taxon>
        <taxon>Pseudomonadota</taxon>
        <taxon>Betaproteobacteria</taxon>
        <taxon>Burkholderiales</taxon>
        <taxon>Oxalobacteraceae</taxon>
        <taxon>Telluria group</taxon>
        <taxon>Massilia</taxon>
    </lineage>
</organism>
<keyword evidence="1" id="KW-0812">Transmembrane</keyword>
<evidence type="ECO:0000313" key="3">
    <source>
        <dbReference type="Proteomes" id="UP001204151"/>
    </source>
</evidence>
<keyword evidence="3" id="KW-1185">Reference proteome</keyword>
<proteinExistence type="predicted"/>
<comment type="caution">
    <text evidence="2">The sequence shown here is derived from an EMBL/GenBank/DDBJ whole genome shotgun (WGS) entry which is preliminary data.</text>
</comment>
<evidence type="ECO:0000256" key="1">
    <source>
        <dbReference type="SAM" id="Phobius"/>
    </source>
</evidence>
<dbReference type="Proteomes" id="UP001204151">
    <property type="component" value="Unassembled WGS sequence"/>
</dbReference>
<protein>
    <recommendedName>
        <fullName evidence="4">Transmembrane protein</fullName>
    </recommendedName>
</protein>
<dbReference type="EMBL" id="JANUGW010000010">
    <property type="protein sequence ID" value="MCS0582985.1"/>
    <property type="molecule type" value="Genomic_DNA"/>
</dbReference>
<evidence type="ECO:0008006" key="4">
    <source>
        <dbReference type="Google" id="ProtNLM"/>
    </source>
</evidence>
<name>A0ABT1ZSU1_9BURK</name>
<accession>A0ABT1ZSU1</accession>